<evidence type="ECO:0000256" key="1">
    <source>
        <dbReference type="SAM" id="MobiDB-lite"/>
    </source>
</evidence>
<proteinExistence type="predicted"/>
<organism evidence="2 3">
    <name type="scientific">Citricoccus parietis</name>
    <dbReference type="NCBI Taxonomy" id="592307"/>
    <lineage>
        <taxon>Bacteria</taxon>
        <taxon>Bacillati</taxon>
        <taxon>Actinomycetota</taxon>
        <taxon>Actinomycetes</taxon>
        <taxon>Micrococcales</taxon>
        <taxon>Micrococcaceae</taxon>
        <taxon>Citricoccus</taxon>
    </lineage>
</organism>
<protein>
    <submittedName>
        <fullName evidence="2">Uncharacterized protein</fullName>
    </submittedName>
</protein>
<accession>A0ABV5G5J9</accession>
<feature type="compositionally biased region" description="Low complexity" evidence="1">
    <location>
        <begin position="10"/>
        <end position="22"/>
    </location>
</feature>
<evidence type="ECO:0000313" key="3">
    <source>
        <dbReference type="Proteomes" id="UP001589575"/>
    </source>
</evidence>
<reference evidence="2 3" key="1">
    <citation type="submission" date="2024-09" db="EMBL/GenBank/DDBJ databases">
        <authorList>
            <person name="Sun Q."/>
            <person name="Mori K."/>
        </authorList>
    </citation>
    <scope>NUCLEOTIDE SEQUENCE [LARGE SCALE GENOMIC DNA]</scope>
    <source>
        <strain evidence="2 3">CCM 7609</strain>
    </source>
</reference>
<keyword evidence="3" id="KW-1185">Reference proteome</keyword>
<comment type="caution">
    <text evidence="2">The sequence shown here is derived from an EMBL/GenBank/DDBJ whole genome shotgun (WGS) entry which is preliminary data.</text>
</comment>
<dbReference type="Proteomes" id="UP001589575">
    <property type="component" value="Unassembled WGS sequence"/>
</dbReference>
<name>A0ABV5G5J9_9MICC</name>
<sequence length="70" mass="7161">MGPRPRRRPAPAASSTPTTGAAPEDRPAGTGGPLTATGPGPTGGRVGLTGTCRRSRAGLEPGSRWRGRWR</sequence>
<gene>
    <name evidence="2" type="ORF">ACFFX0_24675</name>
</gene>
<evidence type="ECO:0000313" key="2">
    <source>
        <dbReference type="EMBL" id="MFB9074215.1"/>
    </source>
</evidence>
<dbReference type="EMBL" id="JBHMFI010000002">
    <property type="protein sequence ID" value="MFB9074215.1"/>
    <property type="molecule type" value="Genomic_DNA"/>
</dbReference>
<feature type="region of interest" description="Disordered" evidence="1">
    <location>
        <begin position="1"/>
        <end position="70"/>
    </location>
</feature>